<evidence type="ECO:0000256" key="2">
    <source>
        <dbReference type="ARBA" id="ARBA00022525"/>
    </source>
</evidence>
<proteinExistence type="predicted"/>
<keyword evidence="4" id="KW-0677">Repeat</keyword>
<protein>
    <submittedName>
        <fullName evidence="5">Putative ADAMTS-like protein 1</fullName>
    </submittedName>
</protein>
<dbReference type="Pfam" id="PF19030">
    <property type="entry name" value="TSP1_ADAMTS"/>
    <property type="match status" value="1"/>
</dbReference>
<accession>A0A2G8JWP4</accession>
<sequence length="110" mass="12153">MGTKAREIGCMNSSGNYIAESECESVDELVKPANISDCMTDRCIPTWHVSHWTPCTATCGGGMRKRMIKCMYRGTRKLALQMFCKMVSPAPPVFERCNTQDCPAALNNPA</sequence>
<keyword evidence="3" id="KW-0732">Signal</keyword>
<dbReference type="FunFam" id="2.20.100.10:FF:000005">
    <property type="entry name" value="ADAM metallopeptidase with thrombospondin type 1 motif 9"/>
    <property type="match status" value="1"/>
</dbReference>
<comment type="subcellular location">
    <subcellularLocation>
        <location evidence="1">Secreted</location>
    </subcellularLocation>
</comment>
<evidence type="ECO:0000313" key="6">
    <source>
        <dbReference type="Proteomes" id="UP000230750"/>
    </source>
</evidence>
<keyword evidence="2" id="KW-0964">Secreted</keyword>
<dbReference type="EMBL" id="MRZV01001157">
    <property type="protein sequence ID" value="PIK40164.1"/>
    <property type="molecule type" value="Genomic_DNA"/>
</dbReference>
<dbReference type="SMART" id="SM00209">
    <property type="entry name" value="TSP1"/>
    <property type="match status" value="1"/>
</dbReference>
<dbReference type="PROSITE" id="PS50092">
    <property type="entry name" value="TSP1"/>
    <property type="match status" value="1"/>
</dbReference>
<dbReference type="GO" id="GO:0005576">
    <property type="term" value="C:extracellular region"/>
    <property type="evidence" value="ECO:0007669"/>
    <property type="project" value="UniProtKB-SubCell"/>
</dbReference>
<evidence type="ECO:0000256" key="3">
    <source>
        <dbReference type="ARBA" id="ARBA00022729"/>
    </source>
</evidence>
<organism evidence="5 6">
    <name type="scientific">Stichopus japonicus</name>
    <name type="common">Sea cucumber</name>
    <dbReference type="NCBI Taxonomy" id="307972"/>
    <lineage>
        <taxon>Eukaryota</taxon>
        <taxon>Metazoa</taxon>
        <taxon>Echinodermata</taxon>
        <taxon>Eleutherozoa</taxon>
        <taxon>Echinozoa</taxon>
        <taxon>Holothuroidea</taxon>
        <taxon>Aspidochirotacea</taxon>
        <taxon>Aspidochirotida</taxon>
        <taxon>Stichopodidae</taxon>
        <taxon>Apostichopus</taxon>
    </lineage>
</organism>
<dbReference type="SUPFAM" id="SSF82895">
    <property type="entry name" value="TSP-1 type 1 repeat"/>
    <property type="match status" value="1"/>
</dbReference>
<reference evidence="5 6" key="1">
    <citation type="journal article" date="2017" name="PLoS Biol.">
        <title>The sea cucumber genome provides insights into morphological evolution and visceral regeneration.</title>
        <authorList>
            <person name="Zhang X."/>
            <person name="Sun L."/>
            <person name="Yuan J."/>
            <person name="Sun Y."/>
            <person name="Gao Y."/>
            <person name="Zhang L."/>
            <person name="Li S."/>
            <person name="Dai H."/>
            <person name="Hamel J.F."/>
            <person name="Liu C."/>
            <person name="Yu Y."/>
            <person name="Liu S."/>
            <person name="Lin W."/>
            <person name="Guo K."/>
            <person name="Jin S."/>
            <person name="Xu P."/>
            <person name="Storey K.B."/>
            <person name="Huan P."/>
            <person name="Zhang T."/>
            <person name="Zhou Y."/>
            <person name="Zhang J."/>
            <person name="Lin C."/>
            <person name="Li X."/>
            <person name="Xing L."/>
            <person name="Huo D."/>
            <person name="Sun M."/>
            <person name="Wang L."/>
            <person name="Mercier A."/>
            <person name="Li F."/>
            <person name="Yang H."/>
            <person name="Xiang J."/>
        </authorList>
    </citation>
    <scope>NUCLEOTIDE SEQUENCE [LARGE SCALE GENOMIC DNA]</scope>
    <source>
        <strain evidence="5">Shaxun</strain>
        <tissue evidence="5">Muscle</tissue>
    </source>
</reference>
<dbReference type="Gene3D" id="2.20.100.10">
    <property type="entry name" value="Thrombospondin type-1 (TSP1) repeat"/>
    <property type="match status" value="1"/>
</dbReference>
<dbReference type="OrthoDB" id="5948003at2759"/>
<evidence type="ECO:0000256" key="1">
    <source>
        <dbReference type="ARBA" id="ARBA00004613"/>
    </source>
</evidence>
<keyword evidence="6" id="KW-1185">Reference proteome</keyword>
<dbReference type="InterPro" id="IPR000884">
    <property type="entry name" value="TSP1_rpt"/>
</dbReference>
<dbReference type="InterPro" id="IPR036383">
    <property type="entry name" value="TSP1_rpt_sf"/>
</dbReference>
<name>A0A2G8JWP4_STIJA</name>
<evidence type="ECO:0000313" key="5">
    <source>
        <dbReference type="EMBL" id="PIK40164.1"/>
    </source>
</evidence>
<gene>
    <name evidence="5" type="ORF">BSL78_22992</name>
</gene>
<dbReference type="STRING" id="307972.A0A2G8JWP4"/>
<evidence type="ECO:0000256" key="4">
    <source>
        <dbReference type="ARBA" id="ARBA00022737"/>
    </source>
</evidence>
<comment type="caution">
    <text evidence="5">The sequence shown here is derived from an EMBL/GenBank/DDBJ whole genome shotgun (WGS) entry which is preliminary data.</text>
</comment>
<dbReference type="AlphaFoldDB" id="A0A2G8JWP4"/>
<dbReference type="Proteomes" id="UP000230750">
    <property type="component" value="Unassembled WGS sequence"/>
</dbReference>